<keyword evidence="1" id="KW-0808">Transferase</keyword>
<gene>
    <name evidence="1" type="ORF">NCTC13767_01797</name>
</gene>
<dbReference type="GO" id="GO:0016301">
    <property type="term" value="F:kinase activity"/>
    <property type="evidence" value="ECO:0007669"/>
    <property type="project" value="UniProtKB-KW"/>
</dbReference>
<accession>A0A380K6H4</accession>
<name>A0A380K6H4_9STRE</name>
<organism evidence="1 2">
    <name type="scientific">Streptococcus gallolyticus</name>
    <dbReference type="NCBI Taxonomy" id="315405"/>
    <lineage>
        <taxon>Bacteria</taxon>
        <taxon>Bacillati</taxon>
        <taxon>Bacillota</taxon>
        <taxon>Bacilli</taxon>
        <taxon>Lactobacillales</taxon>
        <taxon>Streptococcaceae</taxon>
        <taxon>Streptococcus</taxon>
    </lineage>
</organism>
<sequence>MNYFGELKKATLMLAWGTAARNGYVSCHGGLKIYQGKEEKMIMLPLSLACLVHENQR</sequence>
<evidence type="ECO:0000313" key="1">
    <source>
        <dbReference type="EMBL" id="SUN60244.1"/>
    </source>
</evidence>
<proteinExistence type="predicted"/>
<dbReference type="AlphaFoldDB" id="A0A380K6H4"/>
<reference evidence="1 2" key="1">
    <citation type="submission" date="2018-06" db="EMBL/GenBank/DDBJ databases">
        <authorList>
            <consortium name="Pathogen Informatics"/>
            <person name="Doyle S."/>
        </authorList>
    </citation>
    <scope>NUCLEOTIDE SEQUENCE [LARGE SCALE GENOMIC DNA]</scope>
    <source>
        <strain evidence="1 2">NCTC13767</strain>
    </source>
</reference>
<dbReference type="EMBL" id="UHFM01000006">
    <property type="protein sequence ID" value="SUN60244.1"/>
    <property type="molecule type" value="Genomic_DNA"/>
</dbReference>
<keyword evidence="1" id="KW-0670">Pyruvate</keyword>
<dbReference type="Proteomes" id="UP000254510">
    <property type="component" value="Unassembled WGS sequence"/>
</dbReference>
<keyword evidence="1" id="KW-0418">Kinase</keyword>
<protein>
    <submittedName>
        <fullName evidence="1">Phosphoenolpyruvate carboxykinase</fullName>
    </submittedName>
</protein>
<evidence type="ECO:0000313" key="2">
    <source>
        <dbReference type="Proteomes" id="UP000254510"/>
    </source>
</evidence>